<dbReference type="OrthoDB" id="9814708at2"/>
<dbReference type="Proteomes" id="UP000072660">
    <property type="component" value="Unassembled WGS sequence"/>
</dbReference>
<keyword evidence="4" id="KW-0249">Electron transport</keyword>
<dbReference type="PANTHER" id="PTHR40942:SF4">
    <property type="entry name" value="CYTOCHROME C5"/>
    <property type="match status" value="1"/>
</dbReference>
<organism evidence="8 9">
    <name type="scientific">Ventosimonas gracilis</name>
    <dbReference type="NCBI Taxonomy" id="1680762"/>
    <lineage>
        <taxon>Bacteria</taxon>
        <taxon>Pseudomonadati</taxon>
        <taxon>Pseudomonadota</taxon>
        <taxon>Gammaproteobacteria</taxon>
        <taxon>Pseudomonadales</taxon>
        <taxon>Ventosimonadaceae</taxon>
        <taxon>Ventosimonas</taxon>
    </lineage>
</organism>
<keyword evidence="6" id="KW-0732">Signal</keyword>
<gene>
    <name evidence="8" type="ORF">AXE65_00945</name>
</gene>
<dbReference type="InterPro" id="IPR002323">
    <property type="entry name" value="Cyt_CIE"/>
</dbReference>
<dbReference type="InterPro" id="IPR009056">
    <property type="entry name" value="Cyt_c-like_dom"/>
</dbReference>
<evidence type="ECO:0000256" key="6">
    <source>
        <dbReference type="SAM" id="SignalP"/>
    </source>
</evidence>
<dbReference type="GO" id="GO:0005506">
    <property type="term" value="F:iron ion binding"/>
    <property type="evidence" value="ECO:0007669"/>
    <property type="project" value="InterPro"/>
</dbReference>
<keyword evidence="2" id="KW-0349">Heme</keyword>
<dbReference type="Pfam" id="PF13442">
    <property type="entry name" value="Cytochrome_CBB3"/>
    <property type="match status" value="1"/>
</dbReference>
<dbReference type="EMBL" id="LSZO01000113">
    <property type="protein sequence ID" value="KXU38575.1"/>
    <property type="molecule type" value="Genomic_DNA"/>
</dbReference>
<dbReference type="GO" id="GO:0020037">
    <property type="term" value="F:heme binding"/>
    <property type="evidence" value="ECO:0007669"/>
    <property type="project" value="InterPro"/>
</dbReference>
<sequence>MKPTHKLLSALLAASALYIASAQAVTNDDIAARIKPVGEVCIAGQECKGIEVAAAAAGGGAAKTPESIVGTYCGTCHNIGLLDAPKVGDTAAWQKRADEQGGLDGLLAKAISGVGGMPPKGTCMDCSDDDLKGAIQHMSGL</sequence>
<evidence type="ECO:0000313" key="8">
    <source>
        <dbReference type="EMBL" id="KXU38575.1"/>
    </source>
</evidence>
<keyword evidence="5" id="KW-0408">Iron</keyword>
<feature type="domain" description="Cytochrome c" evidence="7">
    <location>
        <begin position="61"/>
        <end position="138"/>
    </location>
</feature>
<reference evidence="8 9" key="1">
    <citation type="submission" date="2016-02" db="EMBL/GenBank/DDBJ databases">
        <authorList>
            <person name="Wen L."/>
            <person name="He K."/>
            <person name="Yang H."/>
        </authorList>
    </citation>
    <scope>NUCLEOTIDE SEQUENCE [LARGE SCALE GENOMIC DNA]</scope>
    <source>
        <strain evidence="8 9">CV58</strain>
    </source>
</reference>
<dbReference type="PRINTS" id="PR00607">
    <property type="entry name" value="CYTCHROMECIE"/>
</dbReference>
<accession>A0A139SVF9</accession>
<keyword evidence="1" id="KW-0813">Transport</keyword>
<dbReference type="SUPFAM" id="SSF46626">
    <property type="entry name" value="Cytochrome c"/>
    <property type="match status" value="1"/>
</dbReference>
<dbReference type="Gene3D" id="1.10.760.10">
    <property type="entry name" value="Cytochrome c-like domain"/>
    <property type="match status" value="1"/>
</dbReference>
<proteinExistence type="predicted"/>
<comment type="caution">
    <text evidence="8">The sequence shown here is derived from an EMBL/GenBank/DDBJ whole genome shotgun (WGS) entry which is preliminary data.</text>
</comment>
<protein>
    <submittedName>
        <fullName evidence="8">Cytochrome C</fullName>
    </submittedName>
</protein>
<dbReference type="GO" id="GO:0009055">
    <property type="term" value="F:electron transfer activity"/>
    <property type="evidence" value="ECO:0007669"/>
    <property type="project" value="InterPro"/>
</dbReference>
<evidence type="ECO:0000259" key="7">
    <source>
        <dbReference type="Pfam" id="PF13442"/>
    </source>
</evidence>
<dbReference type="InterPro" id="IPR036909">
    <property type="entry name" value="Cyt_c-like_dom_sf"/>
</dbReference>
<keyword evidence="9" id="KW-1185">Reference proteome</keyword>
<evidence type="ECO:0000256" key="5">
    <source>
        <dbReference type="ARBA" id="ARBA00023004"/>
    </source>
</evidence>
<keyword evidence="3" id="KW-0479">Metal-binding</keyword>
<name>A0A139SVF9_9GAMM</name>
<dbReference type="PANTHER" id="PTHR40942">
    <property type="match status" value="1"/>
</dbReference>
<feature type="signal peptide" evidence="6">
    <location>
        <begin position="1"/>
        <end position="24"/>
    </location>
</feature>
<evidence type="ECO:0000313" key="9">
    <source>
        <dbReference type="Proteomes" id="UP000072660"/>
    </source>
</evidence>
<evidence type="ECO:0000256" key="4">
    <source>
        <dbReference type="ARBA" id="ARBA00022982"/>
    </source>
</evidence>
<feature type="chain" id="PRO_5007299467" evidence="6">
    <location>
        <begin position="25"/>
        <end position="141"/>
    </location>
</feature>
<dbReference type="RefSeq" id="WP_068389067.1">
    <property type="nucleotide sequence ID" value="NZ_LSZO01000113.1"/>
</dbReference>
<evidence type="ECO:0000256" key="1">
    <source>
        <dbReference type="ARBA" id="ARBA00022448"/>
    </source>
</evidence>
<evidence type="ECO:0000256" key="3">
    <source>
        <dbReference type="ARBA" id="ARBA00022723"/>
    </source>
</evidence>
<dbReference type="AlphaFoldDB" id="A0A139SVF9"/>
<evidence type="ECO:0000256" key="2">
    <source>
        <dbReference type="ARBA" id="ARBA00022617"/>
    </source>
</evidence>